<reference evidence="1 2" key="1">
    <citation type="submission" date="2020-04" db="EMBL/GenBank/DDBJ databases">
        <authorList>
            <person name="Hitch T.C.A."/>
            <person name="Wylensek D."/>
            <person name="Clavel T."/>
        </authorList>
    </citation>
    <scope>NUCLEOTIDE SEQUENCE [LARGE SCALE GENOMIC DNA]</scope>
    <source>
        <strain evidence="1 2">WCA-386-APC-4I</strain>
    </source>
</reference>
<comment type="caution">
    <text evidence="1">The sequence shown here is derived from an EMBL/GenBank/DDBJ whole genome shotgun (WGS) entry which is preliminary data.</text>
</comment>
<accession>A0AAW9ZID8</accession>
<dbReference type="Proteomes" id="UP000587270">
    <property type="component" value="Unassembled WGS sequence"/>
</dbReference>
<organism evidence="1 2">
    <name type="scientific">Limosilactobacillus reuteri</name>
    <name type="common">Lactobacillus reuteri</name>
    <dbReference type="NCBI Taxonomy" id="1598"/>
    <lineage>
        <taxon>Bacteria</taxon>
        <taxon>Bacillati</taxon>
        <taxon>Bacillota</taxon>
        <taxon>Bacilli</taxon>
        <taxon>Lactobacillales</taxon>
        <taxon>Lactobacillaceae</taxon>
        <taxon>Limosilactobacillus</taxon>
    </lineage>
</organism>
<evidence type="ECO:0000313" key="2">
    <source>
        <dbReference type="Proteomes" id="UP000587270"/>
    </source>
</evidence>
<dbReference type="EMBL" id="JABAFN010000008">
    <property type="protein sequence ID" value="NME21778.1"/>
    <property type="molecule type" value="Genomic_DNA"/>
</dbReference>
<dbReference type="RefSeq" id="WP_170090634.1">
    <property type="nucleotide sequence ID" value="NZ_JABAFN010000008.1"/>
</dbReference>
<dbReference type="AlphaFoldDB" id="A0AAW9ZID8"/>
<protein>
    <recommendedName>
        <fullName evidence="3">DUF771 domain-containing protein</fullName>
    </recommendedName>
</protein>
<sequence length="103" mass="12189">MIQNTYNELPNFDLLSVNDCCVPFPLAQKTIFNGKSREWIRYYIFDRYPEVFTDAGGWITRPKGSGKRIYVISRNHAMAWLYAHRKEIDWMAPEPKTLHRHVG</sequence>
<gene>
    <name evidence="1" type="ORF">HF865_03510</name>
</gene>
<proteinExistence type="predicted"/>
<name>A0AAW9ZID8_LIMRT</name>
<evidence type="ECO:0000313" key="1">
    <source>
        <dbReference type="EMBL" id="NME21778.1"/>
    </source>
</evidence>
<evidence type="ECO:0008006" key="3">
    <source>
        <dbReference type="Google" id="ProtNLM"/>
    </source>
</evidence>